<dbReference type="InterPro" id="IPR012337">
    <property type="entry name" value="RNaseH-like_sf"/>
</dbReference>
<dbReference type="Proteomes" id="UP000596661">
    <property type="component" value="Chromosome 9"/>
</dbReference>
<evidence type="ECO:0000313" key="2">
    <source>
        <dbReference type="EnsemblPlants" id="cds.evm.model.09.1271"/>
    </source>
</evidence>
<dbReference type="OMA" id="WHANTIG"/>
<dbReference type="PANTHER" id="PTHR37984">
    <property type="entry name" value="PROTEIN CBG26694"/>
    <property type="match status" value="1"/>
</dbReference>
<feature type="domain" description="Integrase catalytic" evidence="1">
    <location>
        <begin position="130"/>
        <end position="295"/>
    </location>
</feature>
<dbReference type="PROSITE" id="PS50994">
    <property type="entry name" value="INTEGRASE"/>
    <property type="match status" value="1"/>
</dbReference>
<dbReference type="Gene3D" id="3.30.420.10">
    <property type="entry name" value="Ribonuclease H-like superfamily/Ribonuclease H"/>
    <property type="match status" value="1"/>
</dbReference>
<proteinExistence type="predicted"/>
<evidence type="ECO:0000313" key="3">
    <source>
        <dbReference type="Proteomes" id="UP000596661"/>
    </source>
</evidence>
<protein>
    <recommendedName>
        <fullName evidence="1">Integrase catalytic domain-containing protein</fullName>
    </recommendedName>
</protein>
<dbReference type="GO" id="GO:0003676">
    <property type="term" value="F:nucleic acid binding"/>
    <property type="evidence" value="ECO:0007669"/>
    <property type="project" value="InterPro"/>
</dbReference>
<reference evidence="2" key="2">
    <citation type="submission" date="2021-03" db="UniProtKB">
        <authorList>
            <consortium name="EnsemblPlants"/>
        </authorList>
    </citation>
    <scope>IDENTIFICATION</scope>
</reference>
<dbReference type="InterPro" id="IPR001584">
    <property type="entry name" value="Integrase_cat-core"/>
</dbReference>
<organism evidence="2 3">
    <name type="scientific">Cannabis sativa</name>
    <name type="common">Hemp</name>
    <name type="synonym">Marijuana</name>
    <dbReference type="NCBI Taxonomy" id="3483"/>
    <lineage>
        <taxon>Eukaryota</taxon>
        <taxon>Viridiplantae</taxon>
        <taxon>Streptophyta</taxon>
        <taxon>Embryophyta</taxon>
        <taxon>Tracheophyta</taxon>
        <taxon>Spermatophyta</taxon>
        <taxon>Magnoliopsida</taxon>
        <taxon>eudicotyledons</taxon>
        <taxon>Gunneridae</taxon>
        <taxon>Pentapetalae</taxon>
        <taxon>rosids</taxon>
        <taxon>fabids</taxon>
        <taxon>Rosales</taxon>
        <taxon>Cannabaceae</taxon>
        <taxon>Cannabis</taxon>
    </lineage>
</organism>
<dbReference type="PANTHER" id="PTHR37984:SF5">
    <property type="entry name" value="PROTEIN NYNRIN-LIKE"/>
    <property type="match status" value="1"/>
</dbReference>
<dbReference type="GO" id="GO:0015074">
    <property type="term" value="P:DNA integration"/>
    <property type="evidence" value="ECO:0007669"/>
    <property type="project" value="InterPro"/>
</dbReference>
<name>A0A803QDX1_CANSA</name>
<dbReference type="Gramene" id="evm.model.09.1271">
    <property type="protein sequence ID" value="cds.evm.model.09.1271"/>
    <property type="gene ID" value="evm.TU.09.1271"/>
</dbReference>
<dbReference type="AlphaFoldDB" id="A0A803QDX1"/>
<dbReference type="SUPFAM" id="SSF53098">
    <property type="entry name" value="Ribonuclease H-like"/>
    <property type="match status" value="1"/>
</dbReference>
<evidence type="ECO:0000259" key="1">
    <source>
        <dbReference type="PROSITE" id="PS50994"/>
    </source>
</evidence>
<dbReference type="EnsemblPlants" id="evm.model.09.1271">
    <property type="protein sequence ID" value="cds.evm.model.09.1271"/>
    <property type="gene ID" value="evm.TU.09.1271"/>
</dbReference>
<dbReference type="InterPro" id="IPR050951">
    <property type="entry name" value="Retrovirus_Pol_polyprotein"/>
</dbReference>
<keyword evidence="3" id="KW-1185">Reference proteome</keyword>
<dbReference type="InterPro" id="IPR036397">
    <property type="entry name" value="RNaseH_sf"/>
</dbReference>
<dbReference type="Pfam" id="PF00665">
    <property type="entry name" value="rve"/>
    <property type="match status" value="1"/>
</dbReference>
<dbReference type="EMBL" id="UZAU01000765">
    <property type="status" value="NOT_ANNOTATED_CDS"/>
    <property type="molecule type" value="Genomic_DNA"/>
</dbReference>
<sequence>MVAYVLGVRELLQEFKNYKIEQIPQERNVHVDCLAKLASDSELENLGVVPVEYLTEPSIRRKAEVATNERMPRWMDQIVKYITKGEMPQKRTMSIRVQYQAHRYLIIDGILYPRGLKIPYLRASPNEITLITSPWPFAVWGIDLIGSLPKGKGGIKYAIVDVDYFTIWIEAEPMKSITAKKSLDFVVKNIVRRYGLLHKIVLDNGKQFDCDEFMDFCNKHRVIKSFSIVARPQANGEAEAVNKILKVTLKKKLWHANTIGLKSCQAYYGHTGPLKELPLDIPHSQWCMGVRPWSQ</sequence>
<accession>A0A803QDX1</accession>
<reference evidence="2" key="1">
    <citation type="submission" date="2018-11" db="EMBL/GenBank/DDBJ databases">
        <authorList>
            <person name="Grassa J C."/>
        </authorList>
    </citation>
    <scope>NUCLEOTIDE SEQUENCE [LARGE SCALE GENOMIC DNA]</scope>
</reference>